<dbReference type="OrthoDB" id="8190514at2759"/>
<protein>
    <submittedName>
        <fullName evidence="6">Protein takeout-like</fullName>
    </submittedName>
</protein>
<dbReference type="Proteomes" id="UP000694866">
    <property type="component" value="Unplaced"/>
</dbReference>
<dbReference type="CTD" id="124426612"/>
<dbReference type="KEGG" id="fas:105268513"/>
<keyword evidence="2" id="KW-0090">Biological rhythms</keyword>
<dbReference type="SMART" id="SM00700">
    <property type="entry name" value="JHBP"/>
    <property type="match status" value="1"/>
</dbReference>
<dbReference type="GO" id="GO:0007623">
    <property type="term" value="P:circadian rhythm"/>
    <property type="evidence" value="ECO:0007669"/>
    <property type="project" value="UniProtKB-ARBA"/>
</dbReference>
<dbReference type="RefSeq" id="XP_011306432.1">
    <property type="nucleotide sequence ID" value="XM_011308130.1"/>
</dbReference>
<gene>
    <name evidence="6" type="primary">LOC105268513</name>
</gene>
<accession>A0A9R1U461</accession>
<evidence type="ECO:0000313" key="6">
    <source>
        <dbReference type="RefSeq" id="XP_011306432.1"/>
    </source>
</evidence>
<dbReference type="InterPro" id="IPR038606">
    <property type="entry name" value="To_sf"/>
</dbReference>
<evidence type="ECO:0000313" key="5">
    <source>
        <dbReference type="Proteomes" id="UP000694866"/>
    </source>
</evidence>
<dbReference type="PANTHER" id="PTHR11008:SF32">
    <property type="entry name" value="CIRCADIAN CLOCK-CONTROLLED PROTEIN DAYWAKE-RELATED"/>
    <property type="match status" value="1"/>
</dbReference>
<dbReference type="GO" id="GO:0005615">
    <property type="term" value="C:extracellular space"/>
    <property type="evidence" value="ECO:0007669"/>
    <property type="project" value="TreeGrafter"/>
</dbReference>
<evidence type="ECO:0000256" key="3">
    <source>
        <dbReference type="ARBA" id="ARBA00060902"/>
    </source>
</evidence>
<evidence type="ECO:0000256" key="2">
    <source>
        <dbReference type="ARBA" id="ARBA00023108"/>
    </source>
</evidence>
<evidence type="ECO:0000256" key="1">
    <source>
        <dbReference type="ARBA" id="ARBA00022729"/>
    </source>
</evidence>
<dbReference type="PANTHER" id="PTHR11008">
    <property type="entry name" value="PROTEIN TAKEOUT-LIKE PROTEIN"/>
    <property type="match status" value="1"/>
</dbReference>
<dbReference type="FunFam" id="3.15.10.30:FF:000001">
    <property type="entry name" value="Takeout-like protein 1"/>
    <property type="match status" value="1"/>
</dbReference>
<keyword evidence="1 4" id="KW-0732">Signal</keyword>
<dbReference type="AlphaFoldDB" id="A0A9R1U461"/>
<evidence type="ECO:0000256" key="4">
    <source>
        <dbReference type="SAM" id="SignalP"/>
    </source>
</evidence>
<dbReference type="Pfam" id="PF06585">
    <property type="entry name" value="JHBP"/>
    <property type="match status" value="1"/>
</dbReference>
<organism evidence="5 6">
    <name type="scientific">Fopius arisanus</name>
    <dbReference type="NCBI Taxonomy" id="64838"/>
    <lineage>
        <taxon>Eukaryota</taxon>
        <taxon>Metazoa</taxon>
        <taxon>Ecdysozoa</taxon>
        <taxon>Arthropoda</taxon>
        <taxon>Hexapoda</taxon>
        <taxon>Insecta</taxon>
        <taxon>Pterygota</taxon>
        <taxon>Neoptera</taxon>
        <taxon>Endopterygota</taxon>
        <taxon>Hymenoptera</taxon>
        <taxon>Apocrita</taxon>
        <taxon>Ichneumonoidea</taxon>
        <taxon>Braconidae</taxon>
        <taxon>Opiinae</taxon>
        <taxon>Fopius</taxon>
    </lineage>
</organism>
<dbReference type="InterPro" id="IPR010562">
    <property type="entry name" value="Haemolymph_juvenile_hormone-bd"/>
</dbReference>
<dbReference type="GeneID" id="105268513"/>
<dbReference type="Gene3D" id="3.15.10.30">
    <property type="entry name" value="Haemolymph juvenile hormone binding protein"/>
    <property type="match status" value="1"/>
</dbReference>
<proteinExistence type="inferred from homology"/>
<reference evidence="6" key="1">
    <citation type="submission" date="2025-08" db="UniProtKB">
        <authorList>
            <consortium name="RefSeq"/>
        </authorList>
    </citation>
    <scope>IDENTIFICATION</scope>
    <source>
        <strain evidence="6">USDA-PBARC FA_bdor</strain>
        <tissue evidence="6">Whole organism</tissue>
    </source>
</reference>
<name>A0A9R1U461_9HYME</name>
<keyword evidence="5" id="KW-1185">Reference proteome</keyword>
<comment type="similarity">
    <text evidence="3">Belongs to the TO family.</text>
</comment>
<feature type="signal peptide" evidence="4">
    <location>
        <begin position="1"/>
        <end position="17"/>
    </location>
</feature>
<feature type="chain" id="PRO_5040148543" evidence="4">
    <location>
        <begin position="18"/>
        <end position="247"/>
    </location>
</feature>
<sequence length="247" mass="27563">MGISTGIILLCFAIAYGADLPSSFKICKMNDPNLEECFAAAAQQAIIAMAPGIKSLKLLPIDPLSVDKVTIGEGGGAVRLKQSYKNIKLYGLSKGLEISDYKVDLPNLIFESNSFNPQVDFVADYEVEGKVLLLPVHGHGRSNITMLNLKTKNKFSGEKYEKDGETYMRIKKYKVKFNPEKVLLNFENLFDGNEALSKQMNEFLNENADTIFKDLQSSYEETFGLVFTDMGNQIFSRVPFTKILPES</sequence>